<dbReference type="Proteomes" id="UP000325289">
    <property type="component" value="Unassembled WGS sequence"/>
</dbReference>
<organism evidence="3 4">
    <name type="scientific">Roseivivax sediminis</name>
    <dbReference type="NCBI Taxonomy" id="936889"/>
    <lineage>
        <taxon>Bacteria</taxon>
        <taxon>Pseudomonadati</taxon>
        <taxon>Pseudomonadota</taxon>
        <taxon>Alphaproteobacteria</taxon>
        <taxon>Rhodobacterales</taxon>
        <taxon>Roseobacteraceae</taxon>
        <taxon>Roseivivax</taxon>
    </lineage>
</organism>
<feature type="transmembrane region" description="Helical" evidence="1">
    <location>
        <begin position="53"/>
        <end position="71"/>
    </location>
</feature>
<evidence type="ECO:0000256" key="1">
    <source>
        <dbReference type="SAM" id="Phobius"/>
    </source>
</evidence>
<dbReference type="OrthoDB" id="5862062at2"/>
<keyword evidence="1" id="KW-0812">Transmembrane</keyword>
<dbReference type="AlphaFoldDB" id="A0A1I1WBU8"/>
<accession>A0A1I1WBU8</accession>
<protein>
    <submittedName>
        <fullName evidence="3">YrhK-like protein</fullName>
    </submittedName>
</protein>
<keyword evidence="1" id="KW-1133">Transmembrane helix</keyword>
<reference evidence="3 4" key="1">
    <citation type="submission" date="2016-10" db="EMBL/GenBank/DDBJ databases">
        <authorList>
            <person name="Varghese N."/>
            <person name="Submissions S."/>
        </authorList>
    </citation>
    <scope>NUCLEOTIDE SEQUENCE [LARGE SCALE GENOMIC DNA]</scope>
    <source>
        <strain evidence="4">YIM D21,KCTC 23444,ACCC 10710</strain>
    </source>
</reference>
<proteinExistence type="predicted"/>
<evidence type="ECO:0000259" key="2">
    <source>
        <dbReference type="Pfam" id="PF14145"/>
    </source>
</evidence>
<dbReference type="Pfam" id="PF14145">
    <property type="entry name" value="YrhK"/>
    <property type="match status" value="1"/>
</dbReference>
<evidence type="ECO:0000313" key="4">
    <source>
        <dbReference type="Proteomes" id="UP000325289"/>
    </source>
</evidence>
<keyword evidence="1" id="KW-0472">Membrane</keyword>
<gene>
    <name evidence="3" type="ORF">SAMN04515678_104162</name>
</gene>
<feature type="domain" description="YrhK" evidence="2">
    <location>
        <begin position="22"/>
        <end position="77"/>
    </location>
</feature>
<name>A0A1I1WBU8_9RHOB</name>
<sequence length="95" mass="11115">MTKLFRHETRQSTARTRRLYARYELAHTIVDFAAAVLFLVGSVLFFWDETQFTATWMFVFGSLFFCVKPTLRLTREIHLFRAGDTETLADAETLD</sequence>
<keyword evidence="4" id="KW-1185">Reference proteome</keyword>
<dbReference type="EMBL" id="FOMS01000004">
    <property type="protein sequence ID" value="SFD90873.1"/>
    <property type="molecule type" value="Genomic_DNA"/>
</dbReference>
<dbReference type="RefSeq" id="WP_149755406.1">
    <property type="nucleotide sequence ID" value="NZ_FOMS01000004.1"/>
</dbReference>
<feature type="transmembrane region" description="Helical" evidence="1">
    <location>
        <begin position="25"/>
        <end position="47"/>
    </location>
</feature>
<evidence type="ECO:0000313" key="3">
    <source>
        <dbReference type="EMBL" id="SFD90873.1"/>
    </source>
</evidence>
<dbReference type="InterPro" id="IPR025424">
    <property type="entry name" value="YrhK_domain"/>
</dbReference>